<dbReference type="Pfam" id="PF24809">
    <property type="entry name" value="DUF7708"/>
    <property type="match status" value="1"/>
</dbReference>
<evidence type="ECO:0000259" key="1">
    <source>
        <dbReference type="Pfam" id="PF24809"/>
    </source>
</evidence>
<protein>
    <recommendedName>
        <fullName evidence="1">DUF7708 domain-containing protein</fullName>
    </recommendedName>
</protein>
<reference evidence="2" key="1">
    <citation type="journal article" date="2021" name="Mol. Plant Microbe Interact.">
        <title>Complete Genome Sequence of the Plant-Pathogenic Fungus Colletotrichum lupini.</title>
        <authorList>
            <person name="Baroncelli R."/>
            <person name="Pensec F."/>
            <person name="Da Lio D."/>
            <person name="Boufleur T."/>
            <person name="Vicente I."/>
            <person name="Sarrocco S."/>
            <person name="Picot A."/>
            <person name="Baraldi E."/>
            <person name="Sukno S."/>
            <person name="Thon M."/>
            <person name="Le Floch G."/>
        </authorList>
    </citation>
    <scope>NUCLEOTIDE SEQUENCE</scope>
    <source>
        <strain evidence="2">IMI 504893</strain>
    </source>
</reference>
<proteinExistence type="predicted"/>
<name>A0A9Q8WDT0_9PEZI</name>
<sequence length="643" mass="72683">MEATGIYILFSLCVQLKLQHHHHSFGTNGTQDRYTRLLLKRGSTNLTAPLSLSVLEPALEQRGLETVLRATSATTSNLAPFENLNYPAASQLPGVVGDGHDGSLISQWYISNPLQRWSDPAKNAYDNTIVILKKDLTDEEYQQLRLQSQHSMNDVQSAVESARQEYQTKSKGSKTQSALTTCSSRIMFYGAIFDTFSQHHPEYVSLGWGALKFLFVAVLNHEELLVEISKAVSRIALVLPRTELHSVLYPTPRMQEAVSQLYAKIIEFALMAIKWYKKGKLSHSFTAIIKPFSLGFKPIVEEIAERSKHVDELASAAVKAEIRDLHVNIHRQNKTILQLTEMVSFMQQQQSLQTQSLLALKEEHKQMFRVSQLEDIRTVALLEDTAVADDSLAWCRSMRNRRRQKAPTQLPLPELYKLKTWASDPSSSLLLAEGQGVKTSSLDFAADFLDIVLEHGYPVIWALSSIITKVDDDSLAPSISGIIRSLISQALALNDAVVSEGTNPLTPKHFKSAVSITQWFDILERCVSTFQRLFIVLDMSAIEAALEQREADEEYFRVSDFMDRIVSMSQSKGRTVKVIVVSWRFSANTSIDAESIFDDRHLFTDRGRKIERLMKQPRFRAAFKRKHQNFNDRFRSSITLGDG</sequence>
<accession>A0A9Q8WDT0</accession>
<dbReference type="GeneID" id="73338496"/>
<gene>
    <name evidence="2" type="ORF">CLUP02_04474</name>
</gene>
<dbReference type="AlphaFoldDB" id="A0A9Q8WDT0"/>
<dbReference type="RefSeq" id="XP_049140629.1">
    <property type="nucleotide sequence ID" value="XM_049283486.1"/>
</dbReference>
<dbReference type="EMBL" id="CP019474">
    <property type="protein sequence ID" value="UQC78995.1"/>
    <property type="molecule type" value="Genomic_DNA"/>
</dbReference>
<evidence type="ECO:0000313" key="3">
    <source>
        <dbReference type="Proteomes" id="UP000830671"/>
    </source>
</evidence>
<dbReference type="Proteomes" id="UP000830671">
    <property type="component" value="Chromosome 2"/>
</dbReference>
<dbReference type="InterPro" id="IPR056125">
    <property type="entry name" value="DUF7708"/>
</dbReference>
<keyword evidence="3" id="KW-1185">Reference proteome</keyword>
<dbReference type="KEGG" id="clup:CLUP02_04474"/>
<feature type="domain" description="DUF7708" evidence="1">
    <location>
        <begin position="178"/>
        <end position="322"/>
    </location>
</feature>
<evidence type="ECO:0000313" key="2">
    <source>
        <dbReference type="EMBL" id="UQC78995.1"/>
    </source>
</evidence>
<organism evidence="2 3">
    <name type="scientific">Colletotrichum lupini</name>
    <dbReference type="NCBI Taxonomy" id="145971"/>
    <lineage>
        <taxon>Eukaryota</taxon>
        <taxon>Fungi</taxon>
        <taxon>Dikarya</taxon>
        <taxon>Ascomycota</taxon>
        <taxon>Pezizomycotina</taxon>
        <taxon>Sordariomycetes</taxon>
        <taxon>Hypocreomycetidae</taxon>
        <taxon>Glomerellales</taxon>
        <taxon>Glomerellaceae</taxon>
        <taxon>Colletotrichum</taxon>
        <taxon>Colletotrichum acutatum species complex</taxon>
    </lineage>
</organism>